<feature type="domain" description="AFP-like" evidence="1">
    <location>
        <begin position="291"/>
        <end position="347"/>
    </location>
</feature>
<accession>Q0FYM0</accession>
<dbReference type="Gene3D" id="3.90.1210.10">
    <property type="entry name" value="Antifreeze-like/N-acetylneuraminic acid synthase C-terminal domain"/>
    <property type="match status" value="1"/>
</dbReference>
<dbReference type="CDD" id="cd11615">
    <property type="entry name" value="SAF_NeuB_like"/>
    <property type="match status" value="1"/>
</dbReference>
<protein>
    <submittedName>
        <fullName evidence="2">N-acylneuraminate-9-phosphate synthase</fullName>
    </submittedName>
</protein>
<dbReference type="SUPFAM" id="SSF51569">
    <property type="entry name" value="Aldolase"/>
    <property type="match status" value="1"/>
</dbReference>
<dbReference type="InterPro" id="IPR006190">
    <property type="entry name" value="SAF_AFP_Neu5Ac"/>
</dbReference>
<dbReference type="InterPro" id="IPR051690">
    <property type="entry name" value="PseI-like"/>
</dbReference>
<dbReference type="STRING" id="217511.GCA_001463845_03523"/>
<dbReference type="SUPFAM" id="SSF51269">
    <property type="entry name" value="AFP III-like domain"/>
    <property type="match status" value="1"/>
</dbReference>
<dbReference type="InterPro" id="IPR057736">
    <property type="entry name" value="SAF_PseI/NeuA/NeuB"/>
</dbReference>
<dbReference type="AlphaFoldDB" id="Q0FYM0"/>
<dbReference type="InterPro" id="IPR013974">
    <property type="entry name" value="SAF"/>
</dbReference>
<dbReference type="InterPro" id="IPR020007">
    <property type="entry name" value="NeuB/NeuA"/>
</dbReference>
<dbReference type="HOGENOM" id="CLU_040465_0_0_5"/>
<dbReference type="RefSeq" id="WP_007065548.1">
    <property type="nucleotide sequence ID" value="NZ_DS022272.1"/>
</dbReference>
<comment type="caution">
    <text evidence="2">The sequence shown here is derived from an EMBL/GenBank/DDBJ whole genome shotgun (WGS) entry which is preliminary data.</text>
</comment>
<proteinExistence type="predicted"/>
<reference evidence="2 3" key="1">
    <citation type="journal article" date="2010" name="J. Bacteriol.">
        <title>Genome sequence of Fulvimarina pelagi HTCC2506T, a Mn(II)-oxidizing alphaproteobacterium possessing an aerobic anoxygenic photosynthetic gene cluster and Xanthorhodopsin.</title>
        <authorList>
            <person name="Kang I."/>
            <person name="Oh H.M."/>
            <person name="Lim S.I."/>
            <person name="Ferriera S."/>
            <person name="Giovannoni S.J."/>
            <person name="Cho J.C."/>
        </authorList>
    </citation>
    <scope>NUCLEOTIDE SEQUENCE [LARGE SCALE GENOMIC DNA]</scope>
    <source>
        <strain evidence="2 3">HTCC2506</strain>
    </source>
</reference>
<dbReference type="InterPro" id="IPR013132">
    <property type="entry name" value="PseI/NeuA/B-like_N"/>
</dbReference>
<dbReference type="Pfam" id="PF08666">
    <property type="entry name" value="SAF"/>
    <property type="match status" value="1"/>
</dbReference>
<dbReference type="PANTHER" id="PTHR42966">
    <property type="entry name" value="N-ACETYLNEURAMINATE SYNTHASE"/>
    <property type="match status" value="1"/>
</dbReference>
<dbReference type="Pfam" id="PF03102">
    <property type="entry name" value="NeuB"/>
    <property type="match status" value="1"/>
</dbReference>
<name>Q0FYM0_9HYPH</name>
<dbReference type="GO" id="GO:0047444">
    <property type="term" value="F:N-acylneuraminate-9-phosphate synthase activity"/>
    <property type="evidence" value="ECO:0007669"/>
    <property type="project" value="TreeGrafter"/>
</dbReference>
<dbReference type="InterPro" id="IPR036732">
    <property type="entry name" value="AFP_Neu5c_C_sf"/>
</dbReference>
<evidence type="ECO:0000313" key="3">
    <source>
        <dbReference type="Proteomes" id="UP000004310"/>
    </source>
</evidence>
<dbReference type="NCBIfam" id="TIGR03569">
    <property type="entry name" value="NeuB_NnaB"/>
    <property type="match status" value="1"/>
</dbReference>
<gene>
    <name evidence="2" type="ORF">FP2506_02000</name>
</gene>
<dbReference type="SMART" id="SM00858">
    <property type="entry name" value="SAF"/>
    <property type="match status" value="1"/>
</dbReference>
<dbReference type="Gene3D" id="3.20.20.70">
    <property type="entry name" value="Aldolase class I"/>
    <property type="match status" value="1"/>
</dbReference>
<dbReference type="eggNOG" id="COG2089">
    <property type="taxonomic scope" value="Bacteria"/>
</dbReference>
<dbReference type="InterPro" id="IPR013785">
    <property type="entry name" value="Aldolase_TIM"/>
</dbReference>
<evidence type="ECO:0000313" key="2">
    <source>
        <dbReference type="EMBL" id="EAU39975.1"/>
    </source>
</evidence>
<dbReference type="GO" id="GO:0016051">
    <property type="term" value="P:carbohydrate biosynthetic process"/>
    <property type="evidence" value="ECO:0007669"/>
    <property type="project" value="InterPro"/>
</dbReference>
<organism evidence="2 3">
    <name type="scientific">Fulvimarina pelagi HTCC2506</name>
    <dbReference type="NCBI Taxonomy" id="314231"/>
    <lineage>
        <taxon>Bacteria</taxon>
        <taxon>Pseudomonadati</taxon>
        <taxon>Pseudomonadota</taxon>
        <taxon>Alphaproteobacteria</taxon>
        <taxon>Hyphomicrobiales</taxon>
        <taxon>Aurantimonadaceae</taxon>
        <taxon>Fulvimarina</taxon>
    </lineage>
</organism>
<dbReference type="PROSITE" id="PS50844">
    <property type="entry name" value="AFP_LIKE"/>
    <property type="match status" value="1"/>
</dbReference>
<sequence length="347" mass="37398">MLAAINEWFKQPNWVFVVAEAGVNHNGSIERALDMVEAAARAGADAIKFQTFRAAGLVTANAEKAAYQKRNDGIDTNQAEMLSALELSESQWRTIKDHCSMVGISFLSTPFDEDSADFLESLGVEAFKISSGDLTHLAFLQHVARKGRPMIISTGMANLADIEEAVDAIEAAGSPPLAILHCVSDYPADPASSNLMAIPTLAAAFRRPVGWSDHTLGEATSLASIPLASKMIEKHFTLDKSLPGPDHIASLEPDELVRFVANIRTIEVALGDGRKRPHDVERDTARVARRSLVTLKEVKKGELFTIQNCGARRPGTGLKPKLLESVIGRRASRVLPAGTILALSDIG</sequence>
<keyword evidence="3" id="KW-1185">Reference proteome</keyword>
<dbReference type="Proteomes" id="UP000004310">
    <property type="component" value="Unassembled WGS sequence"/>
</dbReference>
<dbReference type="PANTHER" id="PTHR42966:SF1">
    <property type="entry name" value="SIALIC ACID SYNTHASE"/>
    <property type="match status" value="1"/>
</dbReference>
<evidence type="ECO:0000259" key="1">
    <source>
        <dbReference type="PROSITE" id="PS50844"/>
    </source>
</evidence>
<dbReference type="EMBL" id="AATP01000010">
    <property type="protein sequence ID" value="EAU39975.1"/>
    <property type="molecule type" value="Genomic_DNA"/>
</dbReference>